<dbReference type="GO" id="GO:0045087">
    <property type="term" value="P:innate immune response"/>
    <property type="evidence" value="ECO:0007669"/>
    <property type="project" value="UniProtKB-KW"/>
</dbReference>
<evidence type="ECO:0000256" key="2">
    <source>
        <dbReference type="ARBA" id="ARBA00022525"/>
    </source>
</evidence>
<reference evidence="9" key="1">
    <citation type="submission" date="2022-08" db="UniProtKB">
        <authorList>
            <consortium name="EnsemblMetazoa"/>
        </authorList>
    </citation>
    <scope>IDENTIFICATION</scope>
    <source>
        <strain evidence="9">EBRO</strain>
    </source>
</reference>
<keyword evidence="5" id="KW-0391">Immunity</keyword>
<organism evidence="9">
    <name type="scientific">Anopheles atroparvus</name>
    <name type="common">European mosquito</name>
    <dbReference type="NCBI Taxonomy" id="41427"/>
    <lineage>
        <taxon>Eukaryota</taxon>
        <taxon>Metazoa</taxon>
        <taxon>Ecdysozoa</taxon>
        <taxon>Arthropoda</taxon>
        <taxon>Hexapoda</taxon>
        <taxon>Insecta</taxon>
        <taxon>Pterygota</taxon>
        <taxon>Neoptera</taxon>
        <taxon>Endopterygota</taxon>
        <taxon>Diptera</taxon>
        <taxon>Nematocera</taxon>
        <taxon>Culicoidea</taxon>
        <taxon>Culicidae</taxon>
        <taxon>Anophelinae</taxon>
        <taxon>Anopheles</taxon>
    </lineage>
</organism>
<dbReference type="CDD" id="cd00190">
    <property type="entry name" value="Tryp_SPc"/>
    <property type="match status" value="1"/>
</dbReference>
<dbReference type="PANTHER" id="PTHR24256">
    <property type="entry name" value="TRYPTASE-RELATED"/>
    <property type="match status" value="1"/>
</dbReference>
<dbReference type="InterPro" id="IPR051487">
    <property type="entry name" value="Ser/Thr_Proteases_Immune/Dev"/>
</dbReference>
<dbReference type="InterPro" id="IPR001254">
    <property type="entry name" value="Trypsin_dom"/>
</dbReference>
<dbReference type="STRING" id="41427.A0A240PKI8"/>
<dbReference type="SMART" id="SM00020">
    <property type="entry name" value="Tryp_SPc"/>
    <property type="match status" value="1"/>
</dbReference>
<dbReference type="AlphaFoldDB" id="A0A240PKI8"/>
<proteinExistence type="inferred from homology"/>
<evidence type="ECO:0000256" key="6">
    <source>
        <dbReference type="ARBA" id="ARBA00023157"/>
    </source>
</evidence>
<sequence>MSTTVTRWLTVVPLLASVTFYLCVAQFSESSEEDTSSQDSYPYCSNGNGSTLCVPAELCVNGRINSAGISIISKRISDDDECDSFGVVCCEAPKSIWAKPTTTTITTANATTAYEVPDPDWSGQCGERNVIGTSTGNETSRWEFPWSVGLFTTVNIGLVEMELFLCGGILIDDQAVLTAAVCVQQQNRSNLFIHIGRWNINDANEPSIQVIHVESVKVHRRYSASNRVGNIALLYLNQSANTGPTSNRVCLPDGQNFKLDASCYVVGWMRNSAADGSNSLLKLEAEHADSDMCRNRIRQLTRTTTYQLPKEHICADYNDENASCGLVKGSSMVCALHKNSEQFFLVGIASHTVGSCKSNLAMDVFQSTQHYISWIDEIMISLNRYTSYYRPDPSNDF</sequence>
<comment type="similarity">
    <text evidence="8">Belongs to the peptidase S1 family. CLIP subfamily.</text>
</comment>
<dbReference type="SUPFAM" id="SSF50494">
    <property type="entry name" value="Trypsin-like serine proteases"/>
    <property type="match status" value="1"/>
</dbReference>
<keyword evidence="4" id="KW-0732">Signal</keyword>
<keyword evidence="7" id="KW-0325">Glycoprotein</keyword>
<dbReference type="Gene3D" id="2.40.10.10">
    <property type="entry name" value="Trypsin-like serine proteases"/>
    <property type="match status" value="1"/>
</dbReference>
<evidence type="ECO:0000256" key="5">
    <source>
        <dbReference type="ARBA" id="ARBA00022859"/>
    </source>
</evidence>
<evidence type="ECO:0000313" key="9">
    <source>
        <dbReference type="EnsemblMetazoa" id="AATE021753-PA.1"/>
    </source>
</evidence>
<dbReference type="Pfam" id="PF00089">
    <property type="entry name" value="Trypsin"/>
    <property type="match status" value="1"/>
</dbReference>
<evidence type="ECO:0000256" key="8">
    <source>
        <dbReference type="ARBA" id="ARBA00024195"/>
    </source>
</evidence>
<keyword evidence="2" id="KW-0964">Secreted</keyword>
<dbReference type="GO" id="GO:0004252">
    <property type="term" value="F:serine-type endopeptidase activity"/>
    <property type="evidence" value="ECO:0007669"/>
    <property type="project" value="InterPro"/>
</dbReference>
<keyword evidence="3" id="KW-0399">Innate immunity</keyword>
<name>A0A240PKI8_ANOAO</name>
<dbReference type="PROSITE" id="PS50240">
    <property type="entry name" value="TRYPSIN_DOM"/>
    <property type="match status" value="1"/>
</dbReference>
<comment type="subcellular location">
    <subcellularLocation>
        <location evidence="1">Secreted</location>
    </subcellularLocation>
</comment>
<evidence type="ECO:0000256" key="3">
    <source>
        <dbReference type="ARBA" id="ARBA00022588"/>
    </source>
</evidence>
<dbReference type="VEuPathDB" id="VectorBase:AATE021753"/>
<protein>
    <submittedName>
        <fullName evidence="9">Uncharacterized protein</fullName>
    </submittedName>
</protein>
<dbReference type="InterPro" id="IPR043504">
    <property type="entry name" value="Peptidase_S1_PA_chymotrypsin"/>
</dbReference>
<dbReference type="InterPro" id="IPR041515">
    <property type="entry name" value="PPAF-2-like_Clip"/>
</dbReference>
<evidence type="ECO:0000256" key="7">
    <source>
        <dbReference type="ARBA" id="ARBA00023180"/>
    </source>
</evidence>
<dbReference type="Pfam" id="PF18322">
    <property type="entry name" value="CLIP_1"/>
    <property type="match status" value="1"/>
</dbReference>
<accession>A0A240PKI8</accession>
<dbReference type="GO" id="GO:0006508">
    <property type="term" value="P:proteolysis"/>
    <property type="evidence" value="ECO:0007669"/>
    <property type="project" value="InterPro"/>
</dbReference>
<dbReference type="GO" id="GO:0005576">
    <property type="term" value="C:extracellular region"/>
    <property type="evidence" value="ECO:0007669"/>
    <property type="project" value="UniProtKB-SubCell"/>
</dbReference>
<evidence type="ECO:0000256" key="4">
    <source>
        <dbReference type="ARBA" id="ARBA00022729"/>
    </source>
</evidence>
<keyword evidence="6" id="KW-1015">Disulfide bond</keyword>
<dbReference type="InterPro" id="IPR009003">
    <property type="entry name" value="Peptidase_S1_PA"/>
</dbReference>
<evidence type="ECO:0000256" key="1">
    <source>
        <dbReference type="ARBA" id="ARBA00004613"/>
    </source>
</evidence>
<dbReference type="EnsemblMetazoa" id="AATE021753-RA">
    <property type="protein sequence ID" value="AATE021753-PA.1"/>
    <property type="gene ID" value="AATE021753"/>
</dbReference>